<dbReference type="STRING" id="9986.ENSOCUP00000036189"/>
<dbReference type="PROSITE" id="PS50062">
    <property type="entry name" value="BCL2_FAMILY"/>
    <property type="match status" value="1"/>
</dbReference>
<dbReference type="FunFam" id="1.10.437.10:FF:000006">
    <property type="entry name" value="Apoptosis regulator Bcl-2"/>
    <property type="match status" value="1"/>
</dbReference>
<dbReference type="PANTHER" id="PTHR11256">
    <property type="entry name" value="BCL-2 RELATED"/>
    <property type="match status" value="1"/>
</dbReference>
<dbReference type="SMART" id="SM00265">
    <property type="entry name" value="BH4"/>
    <property type="match status" value="1"/>
</dbReference>
<dbReference type="GO" id="GO:0006914">
    <property type="term" value="P:autophagy"/>
    <property type="evidence" value="ECO:0007669"/>
    <property type="project" value="UniProtKB-KW"/>
</dbReference>
<feature type="region of interest" description="Disordered" evidence="19">
    <location>
        <begin position="39"/>
        <end position="74"/>
    </location>
</feature>
<dbReference type="Gene3D" id="1.10.437.10">
    <property type="entry name" value="Blc2-like"/>
    <property type="match status" value="1"/>
</dbReference>
<dbReference type="InterPro" id="IPR020717">
    <property type="entry name" value="Bcl2_BH1_motif_CS"/>
</dbReference>
<organism evidence="21 22">
    <name type="scientific">Oryctolagus cuniculus</name>
    <name type="common">Rabbit</name>
    <dbReference type="NCBI Taxonomy" id="9986"/>
    <lineage>
        <taxon>Eukaryota</taxon>
        <taxon>Metazoa</taxon>
        <taxon>Chordata</taxon>
        <taxon>Craniata</taxon>
        <taxon>Vertebrata</taxon>
        <taxon>Euteleostomi</taxon>
        <taxon>Mammalia</taxon>
        <taxon>Eutheria</taxon>
        <taxon>Euarchontoglires</taxon>
        <taxon>Glires</taxon>
        <taxon>Lagomorpha</taxon>
        <taxon>Leporidae</taxon>
        <taxon>Oryctolagus</taxon>
    </lineage>
</organism>
<dbReference type="PROSITE" id="PS01260">
    <property type="entry name" value="BH4_1"/>
    <property type="match status" value="1"/>
</dbReference>
<feature type="domain" description="Apoptosis regulator Bcl-2 family BH4" evidence="20">
    <location>
        <begin position="11"/>
        <end position="30"/>
    </location>
</feature>
<dbReference type="GO" id="GO:0071456">
    <property type="term" value="P:cellular response to hypoxia"/>
    <property type="evidence" value="ECO:0007669"/>
    <property type="project" value="UniProtKB-ARBA"/>
</dbReference>
<evidence type="ECO:0000256" key="15">
    <source>
        <dbReference type="ARBA" id="ARBA00023136"/>
    </source>
</evidence>
<dbReference type="Proteomes" id="UP000001811">
    <property type="component" value="Chromosome 9"/>
</dbReference>
<dbReference type="InterPro" id="IPR046371">
    <property type="entry name" value="Bcl-2_BH1-3"/>
</dbReference>
<dbReference type="AlphaFoldDB" id="A0A5F9CRQ4"/>
<dbReference type="Ensembl" id="ENSOCUT00000050774.1">
    <property type="protein sequence ID" value="ENSOCUP00000036189.1"/>
    <property type="gene ID" value="ENSOCUG00000025312.3"/>
</dbReference>
<dbReference type="CDD" id="cd06845">
    <property type="entry name" value="Bcl-2_like"/>
    <property type="match status" value="1"/>
</dbReference>
<evidence type="ECO:0000256" key="17">
    <source>
        <dbReference type="ARBA" id="ARBA00045768"/>
    </source>
</evidence>
<evidence type="ECO:0000256" key="19">
    <source>
        <dbReference type="SAM" id="MobiDB-lite"/>
    </source>
</evidence>
<feature type="compositionally biased region" description="Pro residues" evidence="19">
    <location>
        <begin position="61"/>
        <end position="74"/>
    </location>
</feature>
<dbReference type="GO" id="GO:0005741">
    <property type="term" value="C:mitochondrial outer membrane"/>
    <property type="evidence" value="ECO:0007669"/>
    <property type="project" value="UniProtKB-SubCell"/>
</dbReference>
<dbReference type="PANTHER" id="PTHR11256:SF11">
    <property type="entry name" value="APOPTOSIS REGULATOR BCL-2"/>
    <property type="match status" value="1"/>
</dbReference>
<dbReference type="GO" id="GO:0043066">
    <property type="term" value="P:negative regulation of apoptotic process"/>
    <property type="evidence" value="ECO:0007669"/>
    <property type="project" value="InterPro"/>
</dbReference>
<sequence>MAHAGRTGYDNREIVMKYIHYKLSQRGYEWDAGDAGAASAPGVFSSQPAPAAPRDPAARTSPPPPPAAAGPALSPVPPVVHLTLRQAGDDFSRRYRRDFAEMSSQLHLTPFHARGRFATVVEELFRDGVNWGRIVAFFEFGGVMCVESVNREMSPLVDNIALWMTEYLNRHLHTWIQDNGGWADKSPWISGCLCTSRRATPGAHSLTEGSATSSASLYSAQHREAWHGFCWNEKIGRAALDNSTAKHCGRRFGLHTKAAKVLIAFSVIAKKALNSSLHVFRMTDFCSASSEHSASHGKERLDLRGKTQKTDDGSQLVLQKEFPVNCFGTVEGQKQSKDVLPCIYIIYEAFSHLEVLLYVLQWDLASCQLQFEPISFCIGFCVQGNLVSL</sequence>
<dbReference type="InterPro" id="IPR026298">
    <property type="entry name" value="Bcl-2_fam"/>
</dbReference>
<dbReference type="GO" id="GO:0008630">
    <property type="term" value="P:intrinsic apoptotic signaling pathway in response to DNA damage"/>
    <property type="evidence" value="ECO:0007669"/>
    <property type="project" value="TreeGrafter"/>
</dbReference>
<evidence type="ECO:0000313" key="21">
    <source>
        <dbReference type="Ensembl" id="ENSOCUP00000036189.1"/>
    </source>
</evidence>
<dbReference type="InterPro" id="IPR020731">
    <property type="entry name" value="Bcl2_BH4_motif_CS"/>
</dbReference>
<dbReference type="InterPro" id="IPR020728">
    <property type="entry name" value="Bcl2_BH3_motif_CS"/>
</dbReference>
<feature type="short sequence motif" description="BH4" evidence="18">
    <location>
        <begin position="11"/>
        <end position="30"/>
    </location>
</feature>
<keyword evidence="16" id="KW-0539">Nucleus</keyword>
<dbReference type="GeneTree" id="ENSGT01130000278332"/>
<dbReference type="PROSITE" id="PS01080">
    <property type="entry name" value="BH1"/>
    <property type="match status" value="1"/>
</dbReference>
<dbReference type="SUPFAM" id="SSF56854">
    <property type="entry name" value="Bcl-2 inhibitors of programmed cell death"/>
    <property type="match status" value="1"/>
</dbReference>
<dbReference type="InterPro" id="IPR002475">
    <property type="entry name" value="Bcl2-like"/>
</dbReference>
<proteinExistence type="inferred from homology"/>
<reference evidence="21" key="2">
    <citation type="submission" date="2025-08" db="UniProtKB">
        <authorList>
            <consortium name="Ensembl"/>
        </authorList>
    </citation>
    <scope>IDENTIFICATION</scope>
    <source>
        <strain evidence="21">Thorbecke</strain>
    </source>
</reference>
<reference evidence="21 22" key="1">
    <citation type="journal article" date="2011" name="Nature">
        <title>A high-resolution map of human evolutionary constraint using 29 mammals.</title>
        <authorList>
            <person name="Lindblad-Toh K."/>
            <person name="Garber M."/>
            <person name="Zuk O."/>
            <person name="Lin M.F."/>
            <person name="Parker B.J."/>
            <person name="Washietl S."/>
            <person name="Kheradpour P."/>
            <person name="Ernst J."/>
            <person name="Jordan G."/>
            <person name="Mauceli E."/>
            <person name="Ward L.D."/>
            <person name="Lowe C.B."/>
            <person name="Holloway A.K."/>
            <person name="Clamp M."/>
            <person name="Gnerre S."/>
            <person name="Alfoldi J."/>
            <person name="Beal K."/>
            <person name="Chang J."/>
            <person name="Clawson H."/>
            <person name="Cuff J."/>
            <person name="Di Palma F."/>
            <person name="Fitzgerald S."/>
            <person name="Flicek P."/>
            <person name="Guttman M."/>
            <person name="Hubisz M.J."/>
            <person name="Jaffe D.B."/>
            <person name="Jungreis I."/>
            <person name="Kent W.J."/>
            <person name="Kostka D."/>
            <person name="Lara M."/>
            <person name="Martins A.L."/>
            <person name="Massingham T."/>
            <person name="Moltke I."/>
            <person name="Raney B.J."/>
            <person name="Rasmussen M.D."/>
            <person name="Robinson J."/>
            <person name="Stark A."/>
            <person name="Vilella A.J."/>
            <person name="Wen J."/>
            <person name="Xie X."/>
            <person name="Zody M.C."/>
            <person name="Baldwin J."/>
            <person name="Bloom T."/>
            <person name="Chin C.W."/>
            <person name="Heiman D."/>
            <person name="Nicol R."/>
            <person name="Nusbaum C."/>
            <person name="Young S."/>
            <person name="Wilkinson J."/>
            <person name="Worley K.C."/>
            <person name="Kovar C.L."/>
            <person name="Muzny D.M."/>
            <person name="Gibbs R.A."/>
            <person name="Cree A."/>
            <person name="Dihn H.H."/>
            <person name="Fowler G."/>
            <person name="Jhangiani S."/>
            <person name="Joshi V."/>
            <person name="Lee S."/>
            <person name="Lewis L.R."/>
            <person name="Nazareth L.V."/>
            <person name="Okwuonu G."/>
            <person name="Santibanez J."/>
            <person name="Warren W.C."/>
            <person name="Mardis E.R."/>
            <person name="Weinstock G.M."/>
            <person name="Wilson R.K."/>
            <person name="Delehaunty K."/>
            <person name="Dooling D."/>
            <person name="Fronik C."/>
            <person name="Fulton L."/>
            <person name="Fulton B."/>
            <person name="Graves T."/>
            <person name="Minx P."/>
            <person name="Sodergren E."/>
            <person name="Birney E."/>
            <person name="Margulies E.H."/>
            <person name="Herrero J."/>
            <person name="Green E.D."/>
            <person name="Haussler D."/>
            <person name="Siepel A."/>
            <person name="Goldman N."/>
            <person name="Pollard K.S."/>
            <person name="Pedersen J.S."/>
            <person name="Lander E.S."/>
            <person name="Kellis M."/>
        </authorList>
    </citation>
    <scope>NUCLEOTIDE SEQUENCE [LARGE SCALE GENOMIC DNA]</scope>
    <source>
        <strain evidence="21 22">Thorbecke inbred</strain>
    </source>
</reference>
<evidence type="ECO:0000256" key="10">
    <source>
        <dbReference type="ARBA" id="ARBA00022787"/>
    </source>
</evidence>
<keyword evidence="7" id="KW-0963">Cytoplasm</keyword>
<keyword evidence="11" id="KW-0256">Endoplasmic reticulum</keyword>
<evidence type="ECO:0000256" key="8">
    <source>
        <dbReference type="ARBA" id="ARBA00022692"/>
    </source>
</evidence>
<comment type="subcellular location">
    <subcellularLocation>
        <location evidence="2">Cytoplasm</location>
    </subcellularLocation>
    <subcellularLocation>
        <location evidence="1">Endoplasmic reticulum membrane</location>
        <topology evidence="1">Single-pass membrane protein</topology>
    </subcellularLocation>
    <subcellularLocation>
        <location evidence="3">Mitochondrion outer membrane</location>
        <topology evidence="3">Single-pass membrane protein</topology>
    </subcellularLocation>
    <subcellularLocation>
        <location evidence="4">Nucleus membrane</location>
        <topology evidence="4">Single-pass membrane protein</topology>
    </subcellularLocation>
</comment>
<name>A0A5F9CRQ4_RABIT</name>
<evidence type="ECO:0000256" key="6">
    <source>
        <dbReference type="ARBA" id="ARBA00018573"/>
    </source>
</evidence>
<dbReference type="PROSITE" id="PS01259">
    <property type="entry name" value="BH3"/>
    <property type="match status" value="1"/>
</dbReference>
<evidence type="ECO:0000256" key="9">
    <source>
        <dbReference type="ARBA" id="ARBA00022703"/>
    </source>
</evidence>
<evidence type="ECO:0000256" key="4">
    <source>
        <dbReference type="ARBA" id="ARBA00004590"/>
    </source>
</evidence>
<evidence type="ECO:0000259" key="20">
    <source>
        <dbReference type="PROSITE" id="PS50063"/>
    </source>
</evidence>
<dbReference type="InterPro" id="IPR036834">
    <property type="entry name" value="Bcl-2-like_sf"/>
</dbReference>
<dbReference type="GO" id="GO:0051400">
    <property type="term" value="F:BH domain binding"/>
    <property type="evidence" value="ECO:0007669"/>
    <property type="project" value="TreeGrafter"/>
</dbReference>
<dbReference type="SMART" id="SM00337">
    <property type="entry name" value="BCL"/>
    <property type="match status" value="1"/>
</dbReference>
<evidence type="ECO:0000256" key="2">
    <source>
        <dbReference type="ARBA" id="ARBA00004496"/>
    </source>
</evidence>
<dbReference type="GO" id="GO:0097192">
    <property type="term" value="P:extrinsic apoptotic signaling pathway in absence of ligand"/>
    <property type="evidence" value="ECO:0007669"/>
    <property type="project" value="TreeGrafter"/>
</dbReference>
<keyword evidence="8" id="KW-0812">Transmembrane</keyword>
<keyword evidence="12" id="KW-1133">Transmembrane helix</keyword>
<evidence type="ECO:0000313" key="22">
    <source>
        <dbReference type="Proteomes" id="UP000001811"/>
    </source>
</evidence>
<evidence type="ECO:0000256" key="5">
    <source>
        <dbReference type="ARBA" id="ARBA00009458"/>
    </source>
</evidence>
<dbReference type="PRINTS" id="PR01862">
    <property type="entry name" value="BCL2FAMILY"/>
</dbReference>
<evidence type="ECO:0000256" key="16">
    <source>
        <dbReference type="ARBA" id="ARBA00023242"/>
    </source>
</evidence>
<evidence type="ECO:0000256" key="13">
    <source>
        <dbReference type="ARBA" id="ARBA00023006"/>
    </source>
</evidence>
<dbReference type="Pfam" id="PF00452">
    <property type="entry name" value="Bcl-2"/>
    <property type="match status" value="1"/>
</dbReference>
<dbReference type="SMR" id="A0A5F9CRQ4"/>
<keyword evidence="22" id="KW-1185">Reference proteome</keyword>
<comment type="function">
    <text evidence="17">Suppresses apoptosis in a variety of cell systems including factor-dependent lymphohematopoietic and neural cells. Regulates cell death by controlling the mitochondrial membrane permeability. Appears to function in a feedback loop system with caspases. Inhibits caspase activity either by preventing the release of cytochrome c from the mitochondria and/or by binding to the apoptosis-activating factor (APAF-1). Also acts as an inhibitor of autophagy: interacts with BECN1 and AMBRA1 during non-starvation conditions and inhibits their autophagy function. May attenuate inflammation by impairing NLRP1-inflammasome activation, hence CASP1 activation and IL1B release.</text>
</comment>
<evidence type="ECO:0000256" key="18">
    <source>
        <dbReference type="PROSITE-ProRule" id="PRU00025"/>
    </source>
</evidence>
<keyword evidence="13" id="KW-0072">Autophagy</keyword>
<evidence type="ECO:0000256" key="11">
    <source>
        <dbReference type="ARBA" id="ARBA00022824"/>
    </source>
</evidence>
<accession>A0A5F9CRQ4</accession>
<dbReference type="Bgee" id="ENSOCUG00000025312">
    <property type="expression patterns" value="Expressed in aorta and 16 other cell types or tissues"/>
</dbReference>
<evidence type="ECO:0000256" key="12">
    <source>
        <dbReference type="ARBA" id="ARBA00022989"/>
    </source>
</evidence>
<dbReference type="Pfam" id="PF02180">
    <property type="entry name" value="BH4"/>
    <property type="match status" value="1"/>
</dbReference>
<evidence type="ECO:0000256" key="3">
    <source>
        <dbReference type="ARBA" id="ARBA00004572"/>
    </source>
</evidence>
<dbReference type="InterPro" id="IPR013278">
    <property type="entry name" value="Apop_reg_Bcl2"/>
</dbReference>
<dbReference type="GO" id="GO:0031965">
    <property type="term" value="C:nuclear membrane"/>
    <property type="evidence" value="ECO:0007669"/>
    <property type="project" value="UniProtKB-SubCell"/>
</dbReference>
<dbReference type="EMBL" id="AAGW02050661">
    <property type="status" value="NOT_ANNOTATED_CDS"/>
    <property type="molecule type" value="Genomic_DNA"/>
</dbReference>
<dbReference type="GO" id="GO:0008406">
    <property type="term" value="P:gonad development"/>
    <property type="evidence" value="ECO:0007669"/>
    <property type="project" value="UniProtKB-ARBA"/>
</dbReference>
<evidence type="ECO:0000256" key="7">
    <source>
        <dbReference type="ARBA" id="ARBA00022490"/>
    </source>
</evidence>
<keyword evidence="15" id="KW-0472">Membrane</keyword>
<dbReference type="GO" id="GO:0001836">
    <property type="term" value="P:release of cytochrome c from mitochondria"/>
    <property type="evidence" value="ECO:0007669"/>
    <property type="project" value="TreeGrafter"/>
</dbReference>
<dbReference type="GO" id="GO:0005789">
    <property type="term" value="C:endoplasmic reticulum membrane"/>
    <property type="evidence" value="ECO:0007669"/>
    <property type="project" value="UniProtKB-SubCell"/>
</dbReference>
<protein>
    <recommendedName>
        <fullName evidence="6">Apoptosis regulator Bcl-2</fullName>
    </recommendedName>
</protein>
<feature type="compositionally biased region" description="Low complexity" evidence="19">
    <location>
        <begin position="48"/>
        <end position="60"/>
    </location>
</feature>
<keyword evidence="10" id="KW-1000">Mitochondrion outer membrane</keyword>
<evidence type="ECO:0000256" key="14">
    <source>
        <dbReference type="ARBA" id="ARBA00023128"/>
    </source>
</evidence>
<dbReference type="PROSITE" id="PS50063">
    <property type="entry name" value="BH4_2"/>
    <property type="match status" value="1"/>
</dbReference>
<reference evidence="21" key="3">
    <citation type="submission" date="2025-09" db="UniProtKB">
        <authorList>
            <consortium name="Ensembl"/>
        </authorList>
    </citation>
    <scope>IDENTIFICATION</scope>
    <source>
        <strain evidence="21">Thorbecke</strain>
    </source>
</reference>
<dbReference type="InParanoid" id="A0A5F9CRQ4"/>
<keyword evidence="14" id="KW-0496">Mitochondrion</keyword>
<dbReference type="PRINTS" id="PR01863">
    <property type="entry name" value="APOPREGBCL2"/>
</dbReference>
<evidence type="ECO:0000256" key="1">
    <source>
        <dbReference type="ARBA" id="ARBA00004389"/>
    </source>
</evidence>
<comment type="similarity">
    <text evidence="5">Belongs to the Bcl-2 family.</text>
</comment>
<dbReference type="InterPro" id="IPR003093">
    <property type="entry name" value="Bcl2_BH4"/>
</dbReference>
<keyword evidence="9 18" id="KW-0053">Apoptosis</keyword>